<evidence type="ECO:0000256" key="1">
    <source>
        <dbReference type="ARBA" id="ARBA00007665"/>
    </source>
</evidence>
<dbReference type="InterPro" id="IPR015796">
    <property type="entry name" value="Impact_YigZ-like"/>
</dbReference>
<dbReference type="GO" id="GO:0006446">
    <property type="term" value="P:regulation of translational initiation"/>
    <property type="evidence" value="ECO:0007669"/>
    <property type="project" value="TreeGrafter"/>
</dbReference>
<dbReference type="PANTHER" id="PTHR16301:SF20">
    <property type="entry name" value="IMPACT FAMILY MEMBER YIGZ"/>
    <property type="match status" value="1"/>
</dbReference>
<dbReference type="PROSITE" id="PS00910">
    <property type="entry name" value="UPF0029"/>
    <property type="match status" value="1"/>
</dbReference>
<accession>A0A382XD02</accession>
<name>A0A382XD02_9ZZZZ</name>
<feature type="domain" description="Impact N-terminal" evidence="2">
    <location>
        <begin position="21"/>
        <end position="128"/>
    </location>
</feature>
<sequence>MSDNETYLIPAQTLCIEQEIKRSRFIATLGHAEDTEQAEAFIERVRESNRDASHNSWAYMAGPPGNTLAIGMNDDGEPRGTAGRPMLNVLKQNTIGEIVAVVTRFFGGTKLGASGLIRAYSGSVSMALDQLPLTVRIALIAVSLLMPYQQENPVRHLLSCMDLEIEEAAYQD</sequence>
<organism evidence="3">
    <name type="scientific">marine metagenome</name>
    <dbReference type="NCBI Taxonomy" id="408172"/>
    <lineage>
        <taxon>unclassified sequences</taxon>
        <taxon>metagenomes</taxon>
        <taxon>ecological metagenomes</taxon>
    </lineage>
</organism>
<comment type="similarity">
    <text evidence="1">Belongs to the IMPACT family.</text>
</comment>
<feature type="non-terminal residue" evidence="3">
    <location>
        <position position="172"/>
    </location>
</feature>
<protein>
    <recommendedName>
        <fullName evidence="2">Impact N-terminal domain-containing protein</fullName>
    </recommendedName>
</protein>
<dbReference type="Gene3D" id="3.30.230.30">
    <property type="entry name" value="Impact, N-terminal domain"/>
    <property type="match status" value="1"/>
</dbReference>
<dbReference type="GO" id="GO:0005737">
    <property type="term" value="C:cytoplasm"/>
    <property type="evidence" value="ECO:0007669"/>
    <property type="project" value="TreeGrafter"/>
</dbReference>
<evidence type="ECO:0000259" key="2">
    <source>
        <dbReference type="Pfam" id="PF01205"/>
    </source>
</evidence>
<dbReference type="InterPro" id="IPR020568">
    <property type="entry name" value="Ribosomal_Su5_D2-typ_SF"/>
</dbReference>
<dbReference type="InterPro" id="IPR023582">
    <property type="entry name" value="Impact"/>
</dbReference>
<reference evidence="3" key="1">
    <citation type="submission" date="2018-05" db="EMBL/GenBank/DDBJ databases">
        <authorList>
            <person name="Lanie J.A."/>
            <person name="Ng W.-L."/>
            <person name="Kazmierczak K.M."/>
            <person name="Andrzejewski T.M."/>
            <person name="Davidsen T.M."/>
            <person name="Wayne K.J."/>
            <person name="Tettelin H."/>
            <person name="Glass J.I."/>
            <person name="Rusch D."/>
            <person name="Podicherti R."/>
            <person name="Tsui H.-C.T."/>
            <person name="Winkler M.E."/>
        </authorList>
    </citation>
    <scope>NUCLEOTIDE SEQUENCE</scope>
</reference>
<dbReference type="SUPFAM" id="SSF54211">
    <property type="entry name" value="Ribosomal protein S5 domain 2-like"/>
    <property type="match status" value="1"/>
</dbReference>
<evidence type="ECO:0000313" key="3">
    <source>
        <dbReference type="EMBL" id="SVD68465.1"/>
    </source>
</evidence>
<dbReference type="PANTHER" id="PTHR16301">
    <property type="entry name" value="IMPACT-RELATED"/>
    <property type="match status" value="1"/>
</dbReference>
<dbReference type="Pfam" id="PF01205">
    <property type="entry name" value="Impact_N"/>
    <property type="match status" value="1"/>
</dbReference>
<dbReference type="AlphaFoldDB" id="A0A382XD02"/>
<dbReference type="EMBL" id="UINC01166483">
    <property type="protein sequence ID" value="SVD68465.1"/>
    <property type="molecule type" value="Genomic_DNA"/>
</dbReference>
<gene>
    <name evidence="3" type="ORF">METZ01_LOCUS421319</name>
</gene>
<dbReference type="InterPro" id="IPR001498">
    <property type="entry name" value="Impact_N"/>
</dbReference>
<proteinExistence type="inferred from homology"/>
<dbReference type="InterPro" id="IPR020569">
    <property type="entry name" value="UPF0029_Impact_CS"/>
</dbReference>
<dbReference type="NCBIfam" id="TIGR00257">
    <property type="entry name" value="IMPACT_YIGZ"/>
    <property type="match status" value="1"/>
</dbReference>
<dbReference type="InterPro" id="IPR036956">
    <property type="entry name" value="Impact_N_sf"/>
</dbReference>